<dbReference type="Gene3D" id="3.40.50.12780">
    <property type="entry name" value="N-terminal domain of ligase-like"/>
    <property type="match status" value="1"/>
</dbReference>
<dbReference type="InterPro" id="IPR025110">
    <property type="entry name" value="AMP-bd_C"/>
</dbReference>
<dbReference type="GO" id="GO:0006633">
    <property type="term" value="P:fatty acid biosynthetic process"/>
    <property type="evidence" value="ECO:0007669"/>
    <property type="project" value="TreeGrafter"/>
</dbReference>
<reference evidence="7 8" key="1">
    <citation type="journal article" date="2019" name="ACS Chem. Biol.">
        <title>Identification and Mobilization of a Cryptic Antibiotic Biosynthesis Gene Locus from a Human-Pathogenic Nocardia Isolate.</title>
        <authorList>
            <person name="Herisse M."/>
            <person name="Ishida K."/>
            <person name="Porter J.L."/>
            <person name="Howden B."/>
            <person name="Hertweck C."/>
            <person name="Stinear T.P."/>
            <person name="Pidot S.J."/>
        </authorList>
    </citation>
    <scope>NUCLEOTIDE SEQUENCE [LARGE SCALE GENOMIC DNA]</scope>
    <source>
        <strain evidence="7 8">AUSMDU00024985</strain>
    </source>
</reference>
<feature type="domain" description="AMP-dependent synthetase/ligase" evidence="5">
    <location>
        <begin position="15"/>
        <end position="415"/>
    </location>
</feature>
<evidence type="ECO:0000256" key="2">
    <source>
        <dbReference type="ARBA" id="ARBA00022598"/>
    </source>
</evidence>
<evidence type="ECO:0000259" key="6">
    <source>
        <dbReference type="Pfam" id="PF23024"/>
    </source>
</evidence>
<dbReference type="PANTHER" id="PTHR22754">
    <property type="entry name" value="DISCO-INTERACTING PROTEIN 2 DIP2 -RELATED"/>
    <property type="match status" value="1"/>
</dbReference>
<dbReference type="Pfam" id="PF00501">
    <property type="entry name" value="AMP-binding"/>
    <property type="match status" value="1"/>
</dbReference>
<dbReference type="GO" id="GO:0071766">
    <property type="term" value="P:Actinobacterium-type cell wall biogenesis"/>
    <property type="evidence" value="ECO:0007669"/>
    <property type="project" value="UniProtKB-ARBA"/>
</dbReference>
<keyword evidence="4" id="KW-0443">Lipid metabolism</keyword>
<accession>A0A6G9Y1N5</accession>
<proteinExistence type="inferred from homology"/>
<dbReference type="InterPro" id="IPR042099">
    <property type="entry name" value="ANL_N_sf"/>
</dbReference>
<evidence type="ECO:0000259" key="5">
    <source>
        <dbReference type="Pfam" id="PF00501"/>
    </source>
</evidence>
<dbReference type="EMBL" id="CP046171">
    <property type="protein sequence ID" value="QIS06983.1"/>
    <property type="molecule type" value="Genomic_DNA"/>
</dbReference>
<dbReference type="PANTHER" id="PTHR22754:SF32">
    <property type="entry name" value="DISCO-INTERACTING PROTEIN 2"/>
    <property type="match status" value="1"/>
</dbReference>
<dbReference type="AlphaFoldDB" id="A0A6G9Y1N5"/>
<dbReference type="Gene3D" id="3.30.300.30">
    <property type="match status" value="1"/>
</dbReference>
<organism evidence="7 8">
    <name type="scientific">Nocardia brasiliensis</name>
    <dbReference type="NCBI Taxonomy" id="37326"/>
    <lineage>
        <taxon>Bacteria</taxon>
        <taxon>Bacillati</taxon>
        <taxon>Actinomycetota</taxon>
        <taxon>Actinomycetes</taxon>
        <taxon>Mycobacteriales</taxon>
        <taxon>Nocardiaceae</taxon>
        <taxon>Nocardia</taxon>
    </lineage>
</organism>
<comment type="similarity">
    <text evidence="1">Belongs to the ATP-dependent AMP-binding enzyme family.</text>
</comment>
<evidence type="ECO:0000256" key="3">
    <source>
        <dbReference type="ARBA" id="ARBA00022832"/>
    </source>
</evidence>
<dbReference type="InterPro" id="IPR045851">
    <property type="entry name" value="AMP-bd_C_sf"/>
</dbReference>
<evidence type="ECO:0000256" key="1">
    <source>
        <dbReference type="ARBA" id="ARBA00006432"/>
    </source>
</evidence>
<sequence>MTASPPRNCLAVRVAERAASQPDTVAYTELRYRLHERLPNSITYARLHIAAGELAERLRDASAPGDRVTILCGHGLDYVVAFLACLYSDRIAVPLFPAAGTRNRERLHAVLADARPTAALLSHSDVTSPAVLGPGLGQVVRLPPDVTAPVSGGASPEEPRIDPVRGTPAYLQYTSGSTQSPTGVQVTHANMAAALEQLCHALAPTPDKPILTWLPFFHDMGLILGLSLPLYCGVPGYTMAPAEFVKRPIRWLRAVSDYRAGITGGPNFGLSLTVSGTTPQERAGLDLSGLDLLLNGSEPVRAEALDEFSTAFLDYGFRHQAHTPGFGLAEATLTVTVCARDEQPVAQRFDRAALSEGRVVALVPGDEPVGAALVGCGVPAGQDVRIVHPLTRVELPTGRVGEIWVAGANVCDGYFGRPDATAETFHAALVGSDLRWLRTGDLGFWFDDQLYIAGRRKDVVVVDGRNHYPPDIEATVETCAPEVRPGHVTVFGHDDGRREDLVVVAELGTVDAVEPAEFTVLARRIRAAVAAAHEVLPGAVLLVEPGRIPKTTSGKLRRGECRARYLAGRLDPVAMI</sequence>
<evidence type="ECO:0000256" key="4">
    <source>
        <dbReference type="ARBA" id="ARBA00023098"/>
    </source>
</evidence>
<evidence type="ECO:0000313" key="8">
    <source>
        <dbReference type="Proteomes" id="UP000501705"/>
    </source>
</evidence>
<dbReference type="GO" id="GO:0005886">
    <property type="term" value="C:plasma membrane"/>
    <property type="evidence" value="ECO:0007669"/>
    <property type="project" value="TreeGrafter"/>
</dbReference>
<dbReference type="GO" id="GO:0070566">
    <property type="term" value="F:adenylyltransferase activity"/>
    <property type="evidence" value="ECO:0007669"/>
    <property type="project" value="TreeGrafter"/>
</dbReference>
<dbReference type="CDD" id="cd05931">
    <property type="entry name" value="FAAL"/>
    <property type="match status" value="1"/>
</dbReference>
<feature type="domain" description="AMP-binding enzyme C-terminal" evidence="6">
    <location>
        <begin position="458"/>
        <end position="571"/>
    </location>
</feature>
<name>A0A6G9Y1N5_NOCBR</name>
<dbReference type="GO" id="GO:0016874">
    <property type="term" value="F:ligase activity"/>
    <property type="evidence" value="ECO:0007669"/>
    <property type="project" value="UniProtKB-KW"/>
</dbReference>
<dbReference type="RefSeq" id="WP_167465990.1">
    <property type="nucleotide sequence ID" value="NZ_CP046171.1"/>
</dbReference>
<gene>
    <name evidence="7" type="ORF">F5X71_35890</name>
</gene>
<evidence type="ECO:0000313" key="7">
    <source>
        <dbReference type="EMBL" id="QIS06983.1"/>
    </source>
</evidence>
<dbReference type="Pfam" id="PF23024">
    <property type="entry name" value="AMP-dom_DIP2-like"/>
    <property type="match status" value="1"/>
</dbReference>
<protein>
    <submittedName>
        <fullName evidence="7">AMP-binding protein</fullName>
    </submittedName>
</protein>
<keyword evidence="2" id="KW-0436">Ligase</keyword>
<dbReference type="Proteomes" id="UP000501705">
    <property type="component" value="Chromosome"/>
</dbReference>
<dbReference type="SUPFAM" id="SSF56801">
    <property type="entry name" value="Acetyl-CoA synthetase-like"/>
    <property type="match status" value="1"/>
</dbReference>
<keyword evidence="3" id="KW-0276">Fatty acid metabolism</keyword>
<dbReference type="InterPro" id="IPR000873">
    <property type="entry name" value="AMP-dep_synth/lig_dom"/>
</dbReference>
<dbReference type="InterPro" id="IPR040097">
    <property type="entry name" value="FAAL/FAAC"/>
</dbReference>
<dbReference type="FunFam" id="3.40.50.12780:FF:000013">
    <property type="entry name" value="Long-chain-fatty-acid--AMP ligase FadD32"/>
    <property type="match status" value="1"/>
</dbReference>